<keyword evidence="5" id="KW-1185">Reference proteome</keyword>
<reference evidence="4" key="1">
    <citation type="submission" date="2025-08" db="UniProtKB">
        <authorList>
            <consortium name="Ensembl"/>
        </authorList>
    </citation>
    <scope>IDENTIFICATION</scope>
</reference>
<dbReference type="Pfam" id="PF03732">
    <property type="entry name" value="Retrotrans_gag"/>
    <property type="match status" value="1"/>
</dbReference>
<feature type="domain" description="Retrotransposon gag" evidence="3">
    <location>
        <begin position="62"/>
        <end position="154"/>
    </location>
</feature>
<evidence type="ECO:0000313" key="5">
    <source>
        <dbReference type="Proteomes" id="UP000694569"/>
    </source>
</evidence>
<reference evidence="4" key="2">
    <citation type="submission" date="2025-09" db="UniProtKB">
        <authorList>
            <consortium name="Ensembl"/>
        </authorList>
    </citation>
    <scope>IDENTIFICATION</scope>
</reference>
<dbReference type="PANTHER" id="PTHR15503">
    <property type="entry name" value="LDOC1 RELATED"/>
    <property type="match status" value="1"/>
</dbReference>
<protein>
    <recommendedName>
        <fullName evidence="3">Retrotransposon gag domain-containing protein</fullName>
    </recommendedName>
</protein>
<feature type="chain" id="PRO_5034838251" description="Retrotransposon gag domain-containing protein" evidence="2">
    <location>
        <begin position="21"/>
        <end position="234"/>
    </location>
</feature>
<dbReference type="InterPro" id="IPR005162">
    <property type="entry name" value="Retrotrans_gag_dom"/>
</dbReference>
<dbReference type="InterPro" id="IPR032567">
    <property type="entry name" value="RTL1-rel"/>
</dbReference>
<evidence type="ECO:0000259" key="3">
    <source>
        <dbReference type="Pfam" id="PF03732"/>
    </source>
</evidence>
<dbReference type="OrthoDB" id="5151719at2759"/>
<dbReference type="Ensembl" id="ENSLLET00000048722.1">
    <property type="protein sequence ID" value="ENSLLEP00000046873.1"/>
    <property type="gene ID" value="ENSLLEG00000029670.1"/>
</dbReference>
<dbReference type="PANTHER" id="PTHR15503:SF36">
    <property type="entry name" value="RETROTRANSPOSON GAG-LIKE PROTEIN 5"/>
    <property type="match status" value="1"/>
</dbReference>
<accession>A0A8C5WLK6</accession>
<name>A0A8C5WLK6_9ANUR</name>
<evidence type="ECO:0000256" key="2">
    <source>
        <dbReference type="SAM" id="SignalP"/>
    </source>
</evidence>
<feature type="compositionally biased region" description="Basic and acidic residues" evidence="1">
    <location>
        <begin position="225"/>
        <end position="234"/>
    </location>
</feature>
<dbReference type="Proteomes" id="UP000694569">
    <property type="component" value="Unplaced"/>
</dbReference>
<evidence type="ECO:0000256" key="1">
    <source>
        <dbReference type="SAM" id="MobiDB-lite"/>
    </source>
</evidence>
<evidence type="ECO:0000313" key="4">
    <source>
        <dbReference type="Ensembl" id="ENSLLEP00000046873.1"/>
    </source>
</evidence>
<keyword evidence="2" id="KW-0732">Signal</keyword>
<feature type="compositionally biased region" description="Pro residues" evidence="1">
    <location>
        <begin position="199"/>
        <end position="218"/>
    </location>
</feature>
<feature type="signal peptide" evidence="2">
    <location>
        <begin position="1"/>
        <end position="20"/>
    </location>
</feature>
<feature type="region of interest" description="Disordered" evidence="1">
    <location>
        <begin position="190"/>
        <end position="234"/>
    </location>
</feature>
<proteinExistence type="predicted"/>
<dbReference type="GeneTree" id="ENSGT00950000183173"/>
<organism evidence="4 5">
    <name type="scientific">Leptobrachium leishanense</name>
    <name type="common">Leishan spiny toad</name>
    <dbReference type="NCBI Taxonomy" id="445787"/>
    <lineage>
        <taxon>Eukaryota</taxon>
        <taxon>Metazoa</taxon>
        <taxon>Chordata</taxon>
        <taxon>Craniata</taxon>
        <taxon>Vertebrata</taxon>
        <taxon>Euteleostomi</taxon>
        <taxon>Amphibia</taxon>
        <taxon>Batrachia</taxon>
        <taxon>Anura</taxon>
        <taxon>Pelobatoidea</taxon>
        <taxon>Megophryidae</taxon>
        <taxon>Leptobrachium</taxon>
    </lineage>
</organism>
<dbReference type="AlphaFoldDB" id="A0A8C5WLK6"/>
<sequence>RFPLRLIRPLLNLLLHRTHALTYYPGTLWGDPIACRGFINQISIQFELTPWSYPTDRAKVAFVINHLTDKALCWANPLWETDKPIVYNYREFITAFRRAFDPPGRKTNAAKSLLRLRQGTKSLGDYALEFRSLASELNWNNETLVAVFSEGLNDELQDEVAARDLPEDLEDLITYLSFIDERIHHRKNTKDRAKRLPLRIPPRFPLPVLPEPPSPPEPMQLDSTKLPEAEKQRR</sequence>